<accession>A0A9D1TF57</accession>
<name>A0A9D1TF57_9FIRM</name>
<organism evidence="2 3">
    <name type="scientific">Candidatus Blautia stercorigallinarum</name>
    <dbReference type="NCBI Taxonomy" id="2838501"/>
    <lineage>
        <taxon>Bacteria</taxon>
        <taxon>Bacillati</taxon>
        <taxon>Bacillota</taxon>
        <taxon>Clostridia</taxon>
        <taxon>Lachnospirales</taxon>
        <taxon>Lachnospiraceae</taxon>
        <taxon>Blautia</taxon>
    </lineage>
</organism>
<reference evidence="2" key="2">
    <citation type="submission" date="2021-04" db="EMBL/GenBank/DDBJ databases">
        <authorList>
            <person name="Gilroy R."/>
        </authorList>
    </citation>
    <scope>NUCLEOTIDE SEQUENCE</scope>
    <source>
        <strain evidence="2">CHK195-9823</strain>
    </source>
</reference>
<evidence type="ECO:0000259" key="1">
    <source>
        <dbReference type="Pfam" id="PF18840"/>
    </source>
</evidence>
<protein>
    <recommendedName>
        <fullName evidence="1">Large polyvalent protein associated domain-containing protein</fullName>
    </recommendedName>
</protein>
<dbReference type="Pfam" id="PF18840">
    <property type="entry name" value="LPD25"/>
    <property type="match status" value="1"/>
</dbReference>
<proteinExistence type="predicted"/>
<comment type="caution">
    <text evidence="2">The sequence shown here is derived from an EMBL/GenBank/DDBJ whole genome shotgun (WGS) entry which is preliminary data.</text>
</comment>
<dbReference type="EMBL" id="DXIQ01000034">
    <property type="protein sequence ID" value="HIV38489.1"/>
    <property type="molecule type" value="Genomic_DNA"/>
</dbReference>
<sequence>MEKSKMGENAANNVEISFYTAECMEFVRYGEYREGLGTLEEALKYYDEIPPDRLNAVKGIGIHVHDPKENGFIQEFPLIMGKTLDLDLLREIHGISRYPQILEIAKSLAKQREDITVVDSHGILKETEITIGASELAKRINDLQRKIDPDFYSQFYPDTEKQEKKVMMKLLTEDGRKEYLSWLKAGHMVLQNEVRAEAEDISRLLEHAQIQWPEIMPPFVFICWSETYELEDGDVIPLEEADPIFERLDRTRVKENKENDTGGYDKTKFVIYYQINGEPSTYEGRQDFGDGDGSLIEHIEGFAKYYLETESGRQLLKDMGEESGRAMQEDCEYIRDELLPYLKYHCNLYAIEKALLEEQKAEEKIPVVTDRQEARKEYQRDMLAIIQESRRVLNQGGTLPVMPDIRDYEETKEKRAYREHVMKEIAEEAKGYGMTVEEYAKNGYEPKKR</sequence>
<feature type="domain" description="Large polyvalent protein associated" evidence="1">
    <location>
        <begin position="214"/>
        <end position="308"/>
    </location>
</feature>
<reference evidence="2" key="1">
    <citation type="journal article" date="2021" name="PeerJ">
        <title>Extensive microbial diversity within the chicken gut microbiome revealed by metagenomics and culture.</title>
        <authorList>
            <person name="Gilroy R."/>
            <person name="Ravi A."/>
            <person name="Getino M."/>
            <person name="Pursley I."/>
            <person name="Horton D.L."/>
            <person name="Alikhan N.F."/>
            <person name="Baker D."/>
            <person name="Gharbi K."/>
            <person name="Hall N."/>
            <person name="Watson M."/>
            <person name="Adriaenssens E.M."/>
            <person name="Foster-Nyarko E."/>
            <person name="Jarju S."/>
            <person name="Secka A."/>
            <person name="Antonio M."/>
            <person name="Oren A."/>
            <person name="Chaudhuri R.R."/>
            <person name="La Ragione R."/>
            <person name="Hildebrand F."/>
            <person name="Pallen M.J."/>
        </authorList>
    </citation>
    <scope>NUCLEOTIDE SEQUENCE</scope>
    <source>
        <strain evidence="2">CHK195-9823</strain>
    </source>
</reference>
<dbReference type="AlphaFoldDB" id="A0A9D1TF57"/>
<dbReference type="InterPro" id="IPR041045">
    <property type="entry name" value="LPD25"/>
</dbReference>
<dbReference type="Proteomes" id="UP000886814">
    <property type="component" value="Unassembled WGS sequence"/>
</dbReference>
<evidence type="ECO:0000313" key="2">
    <source>
        <dbReference type="EMBL" id="HIV38489.1"/>
    </source>
</evidence>
<evidence type="ECO:0000313" key="3">
    <source>
        <dbReference type="Proteomes" id="UP000886814"/>
    </source>
</evidence>
<gene>
    <name evidence="2" type="ORF">H9747_05740</name>
</gene>